<dbReference type="SUPFAM" id="SSF52091">
    <property type="entry name" value="SpoIIaa-like"/>
    <property type="match status" value="1"/>
</dbReference>
<proteinExistence type="inferred from homology"/>
<evidence type="ECO:0000256" key="1">
    <source>
        <dbReference type="ARBA" id="ARBA00009013"/>
    </source>
</evidence>
<dbReference type="Pfam" id="PF01740">
    <property type="entry name" value="STAS"/>
    <property type="match status" value="1"/>
</dbReference>
<protein>
    <recommendedName>
        <fullName evidence="2">Anti-sigma factor antagonist</fullName>
    </recommendedName>
</protein>
<dbReference type="Gene3D" id="3.30.750.24">
    <property type="entry name" value="STAS domain"/>
    <property type="match status" value="1"/>
</dbReference>
<evidence type="ECO:0000313" key="4">
    <source>
        <dbReference type="EMBL" id="MFI9104078.1"/>
    </source>
</evidence>
<accession>A0ABW8CCA5</accession>
<sequence length="131" mass="14362">MQDDARSDPPIGPPNLVPPANPYARTYRIDGFTVVELRGELDIDTARFVAPHLDLVSGGPPPLRVVLDLCPLEFVDCYGLSLLCRARRRVRARDGELRTVCDRASTLRLLRLTGLAEAFQPVPNLARATGG</sequence>
<gene>
    <name evidence="4" type="ORF">ACIGXA_26525</name>
</gene>
<feature type="domain" description="STAS" evidence="3">
    <location>
        <begin position="22"/>
        <end position="131"/>
    </location>
</feature>
<dbReference type="InterPro" id="IPR002645">
    <property type="entry name" value="STAS_dom"/>
</dbReference>
<dbReference type="PANTHER" id="PTHR33495">
    <property type="entry name" value="ANTI-SIGMA FACTOR ANTAGONIST TM_1081-RELATED-RELATED"/>
    <property type="match status" value="1"/>
</dbReference>
<dbReference type="PROSITE" id="PS50801">
    <property type="entry name" value="STAS"/>
    <property type="match status" value="1"/>
</dbReference>
<dbReference type="RefSeq" id="WP_399653919.1">
    <property type="nucleotide sequence ID" value="NZ_JBITYG010000008.1"/>
</dbReference>
<comment type="similarity">
    <text evidence="1 2">Belongs to the anti-sigma-factor antagonist family.</text>
</comment>
<dbReference type="Proteomes" id="UP001614394">
    <property type="component" value="Unassembled WGS sequence"/>
</dbReference>
<evidence type="ECO:0000259" key="3">
    <source>
        <dbReference type="PROSITE" id="PS50801"/>
    </source>
</evidence>
<evidence type="ECO:0000313" key="5">
    <source>
        <dbReference type="Proteomes" id="UP001614394"/>
    </source>
</evidence>
<name>A0ABW8CCA5_9ACTN</name>
<dbReference type="EMBL" id="JBITYG010000008">
    <property type="protein sequence ID" value="MFI9104078.1"/>
    <property type="molecule type" value="Genomic_DNA"/>
</dbReference>
<dbReference type="InterPro" id="IPR036513">
    <property type="entry name" value="STAS_dom_sf"/>
</dbReference>
<evidence type="ECO:0000256" key="2">
    <source>
        <dbReference type="RuleBase" id="RU003749"/>
    </source>
</evidence>
<organism evidence="4 5">
    <name type="scientific">Streptomyces fildesensis</name>
    <dbReference type="NCBI Taxonomy" id="375757"/>
    <lineage>
        <taxon>Bacteria</taxon>
        <taxon>Bacillati</taxon>
        <taxon>Actinomycetota</taxon>
        <taxon>Actinomycetes</taxon>
        <taxon>Kitasatosporales</taxon>
        <taxon>Streptomycetaceae</taxon>
        <taxon>Streptomyces</taxon>
    </lineage>
</organism>
<dbReference type="NCBIfam" id="TIGR00377">
    <property type="entry name" value="ant_ant_sig"/>
    <property type="match status" value="1"/>
</dbReference>
<reference evidence="4 5" key="1">
    <citation type="submission" date="2024-10" db="EMBL/GenBank/DDBJ databases">
        <title>The Natural Products Discovery Center: Release of the First 8490 Sequenced Strains for Exploring Actinobacteria Biosynthetic Diversity.</title>
        <authorList>
            <person name="Kalkreuter E."/>
            <person name="Kautsar S.A."/>
            <person name="Yang D."/>
            <person name="Bader C.D."/>
            <person name="Teijaro C.N."/>
            <person name="Fluegel L."/>
            <person name="Davis C.M."/>
            <person name="Simpson J.R."/>
            <person name="Lauterbach L."/>
            <person name="Steele A.D."/>
            <person name="Gui C."/>
            <person name="Meng S."/>
            <person name="Li G."/>
            <person name="Viehrig K."/>
            <person name="Ye F."/>
            <person name="Su P."/>
            <person name="Kiefer A.F."/>
            <person name="Nichols A."/>
            <person name="Cepeda A.J."/>
            <person name="Yan W."/>
            <person name="Fan B."/>
            <person name="Jiang Y."/>
            <person name="Adhikari A."/>
            <person name="Zheng C.-J."/>
            <person name="Schuster L."/>
            <person name="Cowan T.M."/>
            <person name="Smanski M.J."/>
            <person name="Chevrette M.G."/>
            <person name="De Carvalho L.P.S."/>
            <person name="Shen B."/>
        </authorList>
    </citation>
    <scope>NUCLEOTIDE SEQUENCE [LARGE SCALE GENOMIC DNA]</scope>
    <source>
        <strain evidence="4 5">NPDC053399</strain>
    </source>
</reference>
<dbReference type="InterPro" id="IPR003658">
    <property type="entry name" value="Anti-sigma_ant"/>
</dbReference>
<comment type="caution">
    <text evidence="4">The sequence shown here is derived from an EMBL/GenBank/DDBJ whole genome shotgun (WGS) entry which is preliminary data.</text>
</comment>
<dbReference type="PANTHER" id="PTHR33495:SF2">
    <property type="entry name" value="ANTI-SIGMA FACTOR ANTAGONIST TM_1081-RELATED"/>
    <property type="match status" value="1"/>
</dbReference>
<keyword evidence="5" id="KW-1185">Reference proteome</keyword>